<accession>A0AAJ0UDR4</accession>
<evidence type="ECO:0000259" key="5">
    <source>
        <dbReference type="PROSITE" id="PS51721"/>
    </source>
</evidence>
<dbReference type="PANTHER" id="PTHR32120">
    <property type="entry name" value="SMALL RIBOSOMAL SUBUNIT BIOGENESIS GTPASE RSGA"/>
    <property type="match status" value="1"/>
</dbReference>
<dbReference type="HAMAP" id="MF_01820">
    <property type="entry name" value="GTPase_RsgA"/>
    <property type="match status" value="1"/>
</dbReference>
<keyword evidence="2 3" id="KW-0342">GTP-binding</keyword>
<dbReference type="GO" id="GO:0005737">
    <property type="term" value="C:cytoplasm"/>
    <property type="evidence" value="ECO:0007669"/>
    <property type="project" value="UniProtKB-SubCell"/>
</dbReference>
<comment type="similarity">
    <text evidence="3">Belongs to the TRAFAC class YlqF/YawG GTPase family. RsgA subfamily.</text>
</comment>
<dbReference type="InterPro" id="IPR012340">
    <property type="entry name" value="NA-bd_OB-fold"/>
</dbReference>
<evidence type="ECO:0000259" key="4">
    <source>
        <dbReference type="PROSITE" id="PS50936"/>
    </source>
</evidence>
<evidence type="ECO:0000256" key="1">
    <source>
        <dbReference type="ARBA" id="ARBA00022741"/>
    </source>
</evidence>
<feature type="domain" description="CP-type G" evidence="5">
    <location>
        <begin position="108"/>
        <end position="268"/>
    </location>
</feature>
<dbReference type="EC" id="3.6.1.-" evidence="3"/>
<dbReference type="PANTHER" id="PTHR32120:SF11">
    <property type="entry name" value="SMALL RIBOSOMAL SUBUNIT BIOGENESIS GTPASE RSGA 1, MITOCHONDRIAL-RELATED"/>
    <property type="match status" value="1"/>
</dbReference>
<dbReference type="GO" id="GO:0019843">
    <property type="term" value="F:rRNA binding"/>
    <property type="evidence" value="ECO:0007669"/>
    <property type="project" value="UniProtKB-KW"/>
</dbReference>
<dbReference type="InterPro" id="IPR027417">
    <property type="entry name" value="P-loop_NTPase"/>
</dbReference>
<keyword evidence="3" id="KW-0378">Hydrolase</keyword>
<feature type="domain" description="EngC GTPase" evidence="4">
    <location>
        <begin position="117"/>
        <end position="266"/>
    </location>
</feature>
<dbReference type="GO" id="GO:0003924">
    <property type="term" value="F:GTPase activity"/>
    <property type="evidence" value="ECO:0007669"/>
    <property type="project" value="UniProtKB-UniRule"/>
</dbReference>
<sequence length="339" mass="36702">MPRRRLSERQLTRIQRIQERRRSKVEARAALALDAIDDEAARDGLVVVRHGANLIVEDQQAHRHQCVTRQHIGHPVCGDRVVWQPCGPRAGVITAIHPRDTLLSRPDASGAEKPLAANIDLLVIVVAPQPPPTGFLIDQYLVAAERIGVAALILCNKMDLLDETARAPFLDALQPYAEIGYPLLPLSLKHDPSLGPLRQRFAGQCGILVGQSGVGKSSLIQALLPDLEVQVGVLSGATGLGRHTTSAATSYRLESGGRLIDSPGVRSFRLGALERAELEQGFPEFRPFLGRCRFSDCQHHQEPDCAILAASAAGAIAPTRLRAFHQLAKTVPHGFSGAH</sequence>
<keyword evidence="3" id="KW-0694">RNA-binding</keyword>
<dbReference type="InterPro" id="IPR004881">
    <property type="entry name" value="Ribosome_biogen_GTPase_RsgA"/>
</dbReference>
<dbReference type="EMBL" id="NHSF01000018">
    <property type="protein sequence ID" value="MBK5929575.1"/>
    <property type="molecule type" value="Genomic_DNA"/>
</dbReference>
<dbReference type="AlphaFoldDB" id="A0AAJ0UDR4"/>
<proteinExistence type="inferred from homology"/>
<keyword evidence="3" id="KW-0862">Zinc</keyword>
<dbReference type="InterPro" id="IPR030378">
    <property type="entry name" value="G_CP_dom"/>
</dbReference>
<keyword evidence="3" id="KW-0690">Ribosome biogenesis</keyword>
<evidence type="ECO:0000256" key="2">
    <source>
        <dbReference type="ARBA" id="ARBA00023134"/>
    </source>
</evidence>
<dbReference type="Proteomes" id="UP001296967">
    <property type="component" value="Unassembled WGS sequence"/>
</dbReference>
<dbReference type="InterPro" id="IPR010914">
    <property type="entry name" value="RsgA_GTPase_dom"/>
</dbReference>
<feature type="binding site" evidence="3">
    <location>
        <begin position="210"/>
        <end position="218"/>
    </location>
    <ligand>
        <name>GTP</name>
        <dbReference type="ChEBI" id="CHEBI:37565"/>
    </ligand>
</feature>
<keyword evidence="3" id="KW-0963">Cytoplasm</keyword>
<dbReference type="GO" id="GO:0046872">
    <property type="term" value="F:metal ion binding"/>
    <property type="evidence" value="ECO:0007669"/>
    <property type="project" value="UniProtKB-KW"/>
</dbReference>
<comment type="function">
    <text evidence="3">One of several proteins that assist in the late maturation steps of the functional core of the 30S ribosomal subunit. Helps release RbfA from mature subunits. May play a role in the assembly of ribosomal proteins into the subunit. Circularly permuted GTPase that catalyzes slow GTP hydrolysis, GTPase activity is stimulated by the 30S ribosomal subunit.</text>
</comment>
<dbReference type="RefSeq" id="WP_201243928.1">
    <property type="nucleotide sequence ID" value="NZ_NHSF01000018.1"/>
</dbReference>
<dbReference type="CDD" id="cd01854">
    <property type="entry name" value="YjeQ_EngC"/>
    <property type="match status" value="1"/>
</dbReference>
<keyword evidence="3" id="KW-0479">Metal-binding</keyword>
<protein>
    <recommendedName>
        <fullName evidence="3">Small ribosomal subunit biogenesis GTPase RsgA</fullName>
        <ecNumber evidence="3">3.6.1.-</ecNumber>
    </recommendedName>
</protein>
<feature type="binding site" evidence="3">
    <location>
        <position position="292"/>
    </location>
    <ligand>
        <name>Zn(2+)</name>
        <dbReference type="ChEBI" id="CHEBI:29105"/>
    </ligand>
</feature>
<feature type="binding site" evidence="3">
    <location>
        <begin position="156"/>
        <end position="159"/>
    </location>
    <ligand>
        <name>GTP</name>
        <dbReference type="ChEBI" id="CHEBI:37565"/>
    </ligand>
</feature>
<dbReference type="PROSITE" id="PS51721">
    <property type="entry name" value="G_CP"/>
    <property type="match status" value="1"/>
</dbReference>
<dbReference type="NCBIfam" id="TIGR00157">
    <property type="entry name" value="ribosome small subunit-dependent GTPase A"/>
    <property type="match status" value="1"/>
</dbReference>
<evidence type="ECO:0000256" key="3">
    <source>
        <dbReference type="HAMAP-Rule" id="MF_01820"/>
    </source>
</evidence>
<evidence type="ECO:0000313" key="7">
    <source>
        <dbReference type="Proteomes" id="UP001296967"/>
    </source>
</evidence>
<feature type="binding site" evidence="3">
    <location>
        <position position="297"/>
    </location>
    <ligand>
        <name>Zn(2+)</name>
        <dbReference type="ChEBI" id="CHEBI:29105"/>
    </ligand>
</feature>
<reference evidence="6" key="1">
    <citation type="submission" date="2017-05" db="EMBL/GenBank/DDBJ databases">
        <authorList>
            <person name="Imhoff J.F."/>
            <person name="Rahn T."/>
            <person name="Kuenzel S."/>
            <person name="Neulinger S.C."/>
        </authorList>
    </citation>
    <scope>NUCLEOTIDE SEQUENCE</scope>
    <source>
        <strain evidence="6">DSM 4395</strain>
    </source>
</reference>
<comment type="subunit">
    <text evidence="3">Monomer. Associates with 30S ribosomal subunit, binds 16S rRNA.</text>
</comment>
<dbReference type="Gene3D" id="3.40.50.300">
    <property type="entry name" value="P-loop containing nucleotide triphosphate hydrolases"/>
    <property type="match status" value="1"/>
</dbReference>
<dbReference type="Pfam" id="PF03193">
    <property type="entry name" value="RsgA_GTPase"/>
    <property type="match status" value="1"/>
</dbReference>
<dbReference type="GO" id="GO:0042274">
    <property type="term" value="P:ribosomal small subunit biogenesis"/>
    <property type="evidence" value="ECO:0007669"/>
    <property type="project" value="UniProtKB-UniRule"/>
</dbReference>
<keyword evidence="3" id="KW-0699">rRNA-binding</keyword>
<name>A0AAJ0UDR4_HALSE</name>
<evidence type="ECO:0000313" key="6">
    <source>
        <dbReference type="EMBL" id="MBK5929575.1"/>
    </source>
</evidence>
<feature type="binding site" evidence="3">
    <location>
        <position position="299"/>
    </location>
    <ligand>
        <name>Zn(2+)</name>
        <dbReference type="ChEBI" id="CHEBI:29105"/>
    </ligand>
</feature>
<dbReference type="SUPFAM" id="SSF52540">
    <property type="entry name" value="P-loop containing nucleoside triphosphate hydrolases"/>
    <property type="match status" value="1"/>
</dbReference>
<keyword evidence="1 3" id="KW-0547">Nucleotide-binding</keyword>
<comment type="cofactor">
    <cofactor evidence="3">
        <name>Zn(2+)</name>
        <dbReference type="ChEBI" id="CHEBI:29105"/>
    </cofactor>
    <text evidence="3">Binds 1 zinc ion per subunit.</text>
</comment>
<keyword evidence="7" id="KW-1185">Reference proteome</keyword>
<dbReference type="PROSITE" id="PS50936">
    <property type="entry name" value="ENGC_GTPASE"/>
    <property type="match status" value="1"/>
</dbReference>
<dbReference type="SUPFAM" id="SSF50249">
    <property type="entry name" value="Nucleic acid-binding proteins"/>
    <property type="match status" value="1"/>
</dbReference>
<comment type="caution">
    <text evidence="6">The sequence shown here is derived from an EMBL/GenBank/DDBJ whole genome shotgun (WGS) entry which is preliminary data.</text>
</comment>
<dbReference type="GO" id="GO:0005525">
    <property type="term" value="F:GTP binding"/>
    <property type="evidence" value="ECO:0007669"/>
    <property type="project" value="UniProtKB-UniRule"/>
</dbReference>
<gene>
    <name evidence="3" type="primary">rsgA</name>
    <name evidence="6" type="ORF">CCR82_03250</name>
</gene>
<reference evidence="6" key="2">
    <citation type="journal article" date="2020" name="Microorganisms">
        <title>Osmotic Adaptation and Compatible Solute Biosynthesis of Phototrophic Bacteria as Revealed from Genome Analyses.</title>
        <authorList>
            <person name="Imhoff J.F."/>
            <person name="Rahn T."/>
            <person name="Kunzel S."/>
            <person name="Keller A."/>
            <person name="Neulinger S.C."/>
        </authorList>
    </citation>
    <scope>NUCLEOTIDE SEQUENCE</scope>
    <source>
        <strain evidence="6">DSM 4395</strain>
    </source>
</reference>
<organism evidence="6 7">
    <name type="scientific">Halochromatium salexigens</name>
    <name type="common">Chromatium salexigens</name>
    <dbReference type="NCBI Taxonomy" id="49447"/>
    <lineage>
        <taxon>Bacteria</taxon>
        <taxon>Pseudomonadati</taxon>
        <taxon>Pseudomonadota</taxon>
        <taxon>Gammaproteobacteria</taxon>
        <taxon>Chromatiales</taxon>
        <taxon>Chromatiaceae</taxon>
        <taxon>Halochromatium</taxon>
    </lineage>
</organism>
<dbReference type="Gene3D" id="1.10.40.50">
    <property type="entry name" value="Probable gtpase engc, domain 3"/>
    <property type="match status" value="1"/>
</dbReference>
<dbReference type="Gene3D" id="2.40.50.140">
    <property type="entry name" value="Nucleic acid-binding proteins"/>
    <property type="match status" value="1"/>
</dbReference>
<comment type="subcellular location">
    <subcellularLocation>
        <location evidence="3">Cytoplasm</location>
    </subcellularLocation>
</comment>
<feature type="binding site" evidence="3">
    <location>
        <position position="305"/>
    </location>
    <ligand>
        <name>Zn(2+)</name>
        <dbReference type="ChEBI" id="CHEBI:29105"/>
    </ligand>
</feature>